<proteinExistence type="predicted"/>
<dbReference type="InterPro" id="IPR011009">
    <property type="entry name" value="Kinase-like_dom_sf"/>
</dbReference>
<dbReference type="Pfam" id="PF00069">
    <property type="entry name" value="Pkinase"/>
    <property type="match status" value="1"/>
</dbReference>
<gene>
    <name evidence="7" type="ORF">F2Q69_00032405</name>
</gene>
<comment type="caution">
    <text evidence="7">The sequence shown here is derived from an EMBL/GenBank/DDBJ whole genome shotgun (WGS) entry which is preliminary data.</text>
</comment>
<dbReference type="PROSITE" id="PS50011">
    <property type="entry name" value="PROTEIN_KINASE_DOM"/>
    <property type="match status" value="1"/>
</dbReference>
<dbReference type="SMART" id="SM00220">
    <property type="entry name" value="S_TKc"/>
    <property type="match status" value="1"/>
</dbReference>
<keyword evidence="2" id="KW-0547">Nucleotide-binding</keyword>
<dbReference type="Gene3D" id="1.10.510.10">
    <property type="entry name" value="Transferase(Phosphotransferase) domain 1"/>
    <property type="match status" value="1"/>
</dbReference>
<dbReference type="AlphaFoldDB" id="A0A8S9RXN6"/>
<feature type="region of interest" description="Disordered" evidence="5">
    <location>
        <begin position="326"/>
        <end position="364"/>
    </location>
</feature>
<protein>
    <recommendedName>
        <fullName evidence="6">Protein kinase domain-containing protein</fullName>
    </recommendedName>
</protein>
<evidence type="ECO:0000256" key="1">
    <source>
        <dbReference type="ARBA" id="ARBA00022679"/>
    </source>
</evidence>
<dbReference type="EMBL" id="QGKX02000088">
    <property type="protein sequence ID" value="KAF3584922.1"/>
    <property type="molecule type" value="Genomic_DNA"/>
</dbReference>
<dbReference type="InterPro" id="IPR000719">
    <property type="entry name" value="Prot_kinase_dom"/>
</dbReference>
<evidence type="ECO:0000313" key="7">
    <source>
        <dbReference type="EMBL" id="KAF3584922.1"/>
    </source>
</evidence>
<evidence type="ECO:0000259" key="6">
    <source>
        <dbReference type="PROSITE" id="PS50011"/>
    </source>
</evidence>
<sequence>MVVKGYDTCPPTPREDVEEALRKHFASRGIKLIHAYVPVDFDTLTLCSYAFIYVYEEYEAEALKLQGSDMGGRILEITSYPFEDNHLDHVFPPCNPSDDIRQRTLKITGFDTCLDEDDIDKMLLEFFPENYRICNDFVLLVISGLDTMDKALKLSGRTVRGSKFAVTTVLPIKLVRAEAIKKMNGVHFSEEKLCKWLVQILLALEYLHANHILHRDVKCSNIFLTKDQDIRLGDFGLAKVLTSEDLASSVSCCMYEMTAMKPAFKAFDMQGLINRINRSIVPPLPAQYSAAFRCLVKSMLRKNPEARPSAAELLRQPLLQPYIQKIQDPKNSVLPESESARRNSFPEQQRRRPPGKSHSFGPSRFRCKEEEDYVSSSIKKTVQALCTDEESGDGTVARRTSEASKSSKYVPVRSRRPRSDLGQLPVSSHHTNRRSAALIRRASMPSTRQPVKAIKDSLHQIKSPNVSMNAPRIDKIELPLASYEEEPFVPVVFGKKKKKASSRGSYSPPPEPPLDCSVTKDKFTLEPGQNIEGAMFENEDAYQENRSSESSDQNATAGASSRASSGVRRQRFDPSSYQQRAEALEGLLEFSARLLQDERYDELNVLLRPFGPGKVSPRETAIWLSKSFKETTKLED</sequence>
<feature type="compositionally biased region" description="Polar residues" evidence="5">
    <location>
        <begin position="544"/>
        <end position="554"/>
    </location>
</feature>
<evidence type="ECO:0000256" key="4">
    <source>
        <dbReference type="ARBA" id="ARBA00022840"/>
    </source>
</evidence>
<dbReference type="PANTHER" id="PTHR43671:SF61">
    <property type="entry name" value="PROTEIN KINASE DOMAIN-CONTAINING PROTEIN"/>
    <property type="match status" value="1"/>
</dbReference>
<feature type="compositionally biased region" description="Low complexity" evidence="5">
    <location>
        <begin position="555"/>
        <end position="567"/>
    </location>
</feature>
<dbReference type="PROSITE" id="PS00108">
    <property type="entry name" value="PROTEIN_KINASE_ST"/>
    <property type="match status" value="1"/>
</dbReference>
<reference evidence="7" key="1">
    <citation type="submission" date="2019-12" db="EMBL/GenBank/DDBJ databases">
        <title>Genome sequencing and annotation of Brassica cretica.</title>
        <authorList>
            <person name="Studholme D.J."/>
            <person name="Sarris P."/>
        </authorList>
    </citation>
    <scope>NUCLEOTIDE SEQUENCE</scope>
    <source>
        <strain evidence="7">PFS-109/04</strain>
        <tissue evidence="7">Leaf</tissue>
    </source>
</reference>
<dbReference type="PANTHER" id="PTHR43671">
    <property type="entry name" value="SERINE/THREONINE-PROTEIN KINASE NEK"/>
    <property type="match status" value="1"/>
</dbReference>
<organism evidence="7 8">
    <name type="scientific">Brassica cretica</name>
    <name type="common">Mustard</name>
    <dbReference type="NCBI Taxonomy" id="69181"/>
    <lineage>
        <taxon>Eukaryota</taxon>
        <taxon>Viridiplantae</taxon>
        <taxon>Streptophyta</taxon>
        <taxon>Embryophyta</taxon>
        <taxon>Tracheophyta</taxon>
        <taxon>Spermatophyta</taxon>
        <taxon>Magnoliopsida</taxon>
        <taxon>eudicotyledons</taxon>
        <taxon>Gunneridae</taxon>
        <taxon>Pentapetalae</taxon>
        <taxon>rosids</taxon>
        <taxon>malvids</taxon>
        <taxon>Brassicales</taxon>
        <taxon>Brassicaceae</taxon>
        <taxon>Brassiceae</taxon>
        <taxon>Brassica</taxon>
    </lineage>
</organism>
<evidence type="ECO:0000256" key="3">
    <source>
        <dbReference type="ARBA" id="ARBA00022777"/>
    </source>
</evidence>
<evidence type="ECO:0000313" key="8">
    <source>
        <dbReference type="Proteomes" id="UP000712600"/>
    </source>
</evidence>
<feature type="domain" description="Protein kinase" evidence="6">
    <location>
        <begin position="60"/>
        <end position="319"/>
    </location>
</feature>
<evidence type="ECO:0000256" key="5">
    <source>
        <dbReference type="SAM" id="MobiDB-lite"/>
    </source>
</evidence>
<dbReference type="InterPro" id="IPR050660">
    <property type="entry name" value="NEK_Ser/Thr_kinase"/>
</dbReference>
<feature type="region of interest" description="Disordered" evidence="5">
    <location>
        <begin position="538"/>
        <end position="576"/>
    </location>
</feature>
<accession>A0A8S9RXN6</accession>
<keyword evidence="3" id="KW-0418">Kinase</keyword>
<dbReference type="Proteomes" id="UP000712600">
    <property type="component" value="Unassembled WGS sequence"/>
</dbReference>
<dbReference type="SUPFAM" id="SSF56112">
    <property type="entry name" value="Protein kinase-like (PK-like)"/>
    <property type="match status" value="1"/>
</dbReference>
<dbReference type="InterPro" id="IPR008271">
    <property type="entry name" value="Ser/Thr_kinase_AS"/>
</dbReference>
<feature type="region of interest" description="Disordered" evidence="5">
    <location>
        <begin position="499"/>
        <end position="520"/>
    </location>
</feature>
<feature type="region of interest" description="Disordered" evidence="5">
    <location>
        <begin position="386"/>
        <end position="434"/>
    </location>
</feature>
<name>A0A8S9RXN6_BRACR</name>
<dbReference type="GO" id="GO:0005524">
    <property type="term" value="F:ATP binding"/>
    <property type="evidence" value="ECO:0007669"/>
    <property type="project" value="UniProtKB-KW"/>
</dbReference>
<keyword evidence="1" id="KW-0808">Transferase</keyword>
<keyword evidence="4" id="KW-0067">ATP-binding</keyword>
<evidence type="ECO:0000256" key="2">
    <source>
        <dbReference type="ARBA" id="ARBA00022741"/>
    </source>
</evidence>
<dbReference type="GO" id="GO:0004674">
    <property type="term" value="F:protein serine/threonine kinase activity"/>
    <property type="evidence" value="ECO:0007669"/>
    <property type="project" value="TreeGrafter"/>
</dbReference>